<dbReference type="AlphaFoldDB" id="A0AAD9HT58"/>
<reference evidence="3" key="1">
    <citation type="submission" date="2021-06" db="EMBL/GenBank/DDBJ databases">
        <title>Comparative genomics, transcriptomics and evolutionary studies reveal genomic signatures of adaptation to plant cell wall in hemibiotrophic fungi.</title>
        <authorList>
            <consortium name="DOE Joint Genome Institute"/>
            <person name="Baroncelli R."/>
            <person name="Diaz J.F."/>
            <person name="Benocci T."/>
            <person name="Peng M."/>
            <person name="Battaglia E."/>
            <person name="Haridas S."/>
            <person name="Andreopoulos W."/>
            <person name="Labutti K."/>
            <person name="Pangilinan J."/>
            <person name="Floch G.L."/>
            <person name="Makela M.R."/>
            <person name="Henrissat B."/>
            <person name="Grigoriev I.V."/>
            <person name="Crouch J.A."/>
            <person name="De Vries R.P."/>
            <person name="Sukno S.A."/>
            <person name="Thon M.R."/>
        </authorList>
    </citation>
    <scope>NUCLEOTIDE SEQUENCE</scope>
    <source>
        <strain evidence="3">MAFF235873</strain>
    </source>
</reference>
<evidence type="ECO:0000259" key="2">
    <source>
        <dbReference type="Pfam" id="PF14521"/>
    </source>
</evidence>
<comment type="caution">
    <text evidence="3">The sequence shown here is derived from an EMBL/GenBank/DDBJ whole genome shotgun (WGS) entry which is preliminary data.</text>
</comment>
<proteinExistence type="predicted"/>
<dbReference type="GO" id="GO:0004222">
    <property type="term" value="F:metalloendopeptidase activity"/>
    <property type="evidence" value="ECO:0007669"/>
    <property type="project" value="InterPro"/>
</dbReference>
<gene>
    <name evidence="3" type="ORF">LX32DRAFT_578411</name>
</gene>
<keyword evidence="1" id="KW-0732">Signal</keyword>
<dbReference type="EMBL" id="MU842812">
    <property type="protein sequence ID" value="KAK2034820.1"/>
    <property type="molecule type" value="Genomic_DNA"/>
</dbReference>
<dbReference type="PROSITE" id="PS51257">
    <property type="entry name" value="PROKAR_LIPOPROTEIN"/>
    <property type="match status" value="1"/>
</dbReference>
<name>A0AAD9HT58_9PEZI</name>
<organism evidence="3 4">
    <name type="scientific">Colletotrichum zoysiae</name>
    <dbReference type="NCBI Taxonomy" id="1216348"/>
    <lineage>
        <taxon>Eukaryota</taxon>
        <taxon>Fungi</taxon>
        <taxon>Dikarya</taxon>
        <taxon>Ascomycota</taxon>
        <taxon>Pezizomycotina</taxon>
        <taxon>Sordariomycetes</taxon>
        <taxon>Hypocreomycetidae</taxon>
        <taxon>Glomerellales</taxon>
        <taxon>Glomerellaceae</taxon>
        <taxon>Colletotrichum</taxon>
        <taxon>Colletotrichum graminicola species complex</taxon>
    </lineage>
</organism>
<protein>
    <recommendedName>
        <fullName evidence="2">Lysine-specific metallo-endopeptidase domain-containing protein</fullName>
    </recommendedName>
</protein>
<dbReference type="SUPFAM" id="SSF55486">
    <property type="entry name" value="Metalloproteases ('zincins'), catalytic domain"/>
    <property type="match status" value="1"/>
</dbReference>
<dbReference type="Pfam" id="PF14521">
    <property type="entry name" value="Aspzincin_M35"/>
    <property type="match status" value="1"/>
</dbReference>
<evidence type="ECO:0000313" key="3">
    <source>
        <dbReference type="EMBL" id="KAK2034820.1"/>
    </source>
</evidence>
<sequence length="280" mass="30661">MPRCLTIFLILSCTLFISSCLGAARDPALRLAQRAPFDNTYYVAEGDWVCDKEQLGIINAAISDTKAIASQTINVLQVPGAETSKAYRTWFGLSNANVNRKNKIITHHYRVALQNLGEPSTPVTFNLGDTPQYQVAGHTPPVTKNSIVYACIEADELSSRMLCGNTKAAVVGATANKPSYLDTTVIYLCPSFFSPSSISETRMKIQWRRGLDPQMSRGMVLLHELQHMATATTDNEDCDDLGYTAASCASLPDNEKLLNAQNYVYFALDVLANPANGKPR</sequence>
<keyword evidence="4" id="KW-1185">Reference proteome</keyword>
<accession>A0AAD9HT58</accession>
<feature type="chain" id="PRO_5042057577" description="Lysine-specific metallo-endopeptidase domain-containing protein" evidence="1">
    <location>
        <begin position="23"/>
        <end position="280"/>
    </location>
</feature>
<dbReference type="InterPro" id="IPR029463">
    <property type="entry name" value="Lys_MEP"/>
</dbReference>
<evidence type="ECO:0000256" key="1">
    <source>
        <dbReference type="SAM" id="SignalP"/>
    </source>
</evidence>
<dbReference type="Proteomes" id="UP001232148">
    <property type="component" value="Unassembled WGS sequence"/>
</dbReference>
<evidence type="ECO:0000313" key="4">
    <source>
        <dbReference type="Proteomes" id="UP001232148"/>
    </source>
</evidence>
<feature type="signal peptide" evidence="1">
    <location>
        <begin position="1"/>
        <end position="22"/>
    </location>
</feature>
<dbReference type="Gene3D" id="3.40.390.10">
    <property type="entry name" value="Collagenase (Catalytic Domain)"/>
    <property type="match status" value="1"/>
</dbReference>
<feature type="domain" description="Lysine-specific metallo-endopeptidase" evidence="2">
    <location>
        <begin position="180"/>
        <end position="267"/>
    </location>
</feature>
<dbReference type="InterPro" id="IPR024079">
    <property type="entry name" value="MetalloPept_cat_dom_sf"/>
</dbReference>